<dbReference type="GeneID" id="84906653"/>
<keyword evidence="2" id="KW-1185">Reference proteome</keyword>
<name>A0ABS1BQL8_9NEIS</name>
<reference evidence="1 2" key="1">
    <citation type="journal article" date="2021" name="Pathogens">
        <title>Isolation and Characterization of Kingella bonacorsii sp. nov., A Novel Kingella Species Detected in a Stable Periodontitis Subject.</title>
        <authorList>
            <person name="Antezack A."/>
            <person name="Boxberger M."/>
            <person name="Rolland C."/>
            <person name="Monnet-Corti V."/>
            <person name="La Scola B."/>
        </authorList>
    </citation>
    <scope>NUCLEOTIDE SEQUENCE [LARGE SCALE GENOMIC DNA]</scope>
    <source>
        <strain evidence="1 2">Marseille-Q4569</strain>
    </source>
</reference>
<proteinExistence type="predicted"/>
<organism evidence="1 2">
    <name type="scientific">Kingella bonacorsii</name>
    <dbReference type="NCBI Taxonomy" id="2796361"/>
    <lineage>
        <taxon>Bacteria</taxon>
        <taxon>Pseudomonadati</taxon>
        <taxon>Pseudomonadota</taxon>
        <taxon>Betaproteobacteria</taxon>
        <taxon>Neisseriales</taxon>
        <taxon>Neisseriaceae</taxon>
        <taxon>Kingella</taxon>
    </lineage>
</organism>
<dbReference type="RefSeq" id="WP_003795053.1">
    <property type="nucleotide sequence ID" value="NZ_JAEHNZ010000001.1"/>
</dbReference>
<evidence type="ECO:0000313" key="1">
    <source>
        <dbReference type="EMBL" id="MBK0395497.1"/>
    </source>
</evidence>
<dbReference type="Proteomes" id="UP000614058">
    <property type="component" value="Unassembled WGS sequence"/>
</dbReference>
<evidence type="ECO:0000313" key="2">
    <source>
        <dbReference type="Proteomes" id="UP000614058"/>
    </source>
</evidence>
<sequence>MSENTIQVNDVNEQKDAPAKEVELPVLNNEKKDEHGKSGCCGVCGG</sequence>
<dbReference type="EMBL" id="JAEHNZ010000001">
    <property type="protein sequence ID" value="MBK0395497.1"/>
    <property type="molecule type" value="Genomic_DNA"/>
</dbReference>
<accession>A0ABS1BQL8</accession>
<evidence type="ECO:0008006" key="3">
    <source>
        <dbReference type="Google" id="ProtNLM"/>
    </source>
</evidence>
<gene>
    <name evidence="1" type="ORF">JDW22_02560</name>
</gene>
<comment type="caution">
    <text evidence="1">The sequence shown here is derived from an EMBL/GenBank/DDBJ whole genome shotgun (WGS) entry which is preliminary data.</text>
</comment>
<protein>
    <recommendedName>
        <fullName evidence="3">CCGSCS motif protein</fullName>
    </recommendedName>
</protein>